<proteinExistence type="predicted"/>
<dbReference type="RefSeq" id="WP_286268280.1">
    <property type="nucleotide sequence ID" value="NZ_AP028056.1"/>
</dbReference>
<keyword evidence="1" id="KW-0812">Transmembrane</keyword>
<keyword evidence="1" id="KW-1133">Transmembrane helix</keyword>
<accession>A0AAN0K6K1</accession>
<dbReference type="EMBL" id="AP028056">
    <property type="protein sequence ID" value="BEH01966.1"/>
    <property type="molecule type" value="Genomic_DNA"/>
</dbReference>
<sequence>MNVILRVIATAIAVWVAALLLPGISVQTQDDTGSAAVTFLLIAVVIGLVNTIVKPIAQVLSGCFIILTFGLFLLVVNAAMLMLSSWLCAQLGVGFAVDGWGTALIGSIIVSVISGLINGITGAGKQNGR</sequence>
<reference evidence="2" key="1">
    <citation type="journal article" date="2024" name="Int. J. Syst. Evol. Microbiol.">
        <title>Brooklawnia propionicigenes sp. nov., a facultatively anaerobic, propionate-producing bacterium isolated from a methanogenic reactor treating waste from cattle farms.</title>
        <authorList>
            <person name="Akita Y."/>
            <person name="Ueki A."/>
            <person name="Tonouchi A."/>
            <person name="Sugawara Y."/>
            <person name="Honma S."/>
            <person name="Kaku N."/>
            <person name="Ueki K."/>
        </authorList>
    </citation>
    <scope>NUCLEOTIDE SEQUENCE</scope>
    <source>
        <strain evidence="2">SH051</strain>
    </source>
</reference>
<keyword evidence="3" id="KW-1185">Reference proteome</keyword>
<evidence type="ECO:0000256" key="1">
    <source>
        <dbReference type="SAM" id="Phobius"/>
    </source>
</evidence>
<dbReference type="Proteomes" id="UP001431656">
    <property type="component" value="Chromosome"/>
</dbReference>
<evidence type="ECO:0000313" key="3">
    <source>
        <dbReference type="Proteomes" id="UP001431656"/>
    </source>
</evidence>
<dbReference type="Pfam" id="PF04020">
    <property type="entry name" value="Phage_holin_4_2"/>
    <property type="match status" value="1"/>
</dbReference>
<protein>
    <submittedName>
        <fullName evidence="2">Phage holin family protein</fullName>
    </submittedName>
</protein>
<evidence type="ECO:0000313" key="2">
    <source>
        <dbReference type="EMBL" id="BEH01966.1"/>
    </source>
</evidence>
<organism evidence="2 3">
    <name type="scientific">Brooklawnia propionicigenes</name>
    <dbReference type="NCBI Taxonomy" id="3041175"/>
    <lineage>
        <taxon>Bacteria</taxon>
        <taxon>Bacillati</taxon>
        <taxon>Actinomycetota</taxon>
        <taxon>Actinomycetes</taxon>
        <taxon>Propionibacteriales</taxon>
        <taxon>Propionibacteriaceae</taxon>
        <taxon>Brooklawnia</taxon>
    </lineage>
</organism>
<name>A0AAN0K6K1_9ACTN</name>
<gene>
    <name evidence="2" type="ORF">brsh051_12470</name>
</gene>
<dbReference type="InterPro" id="IPR007165">
    <property type="entry name" value="Phage_holin_4_2"/>
</dbReference>
<dbReference type="PANTHER" id="PTHR37309:SF1">
    <property type="entry name" value="SLR0284 PROTEIN"/>
    <property type="match status" value="1"/>
</dbReference>
<keyword evidence="1" id="KW-0472">Membrane</keyword>
<dbReference type="AlphaFoldDB" id="A0AAN0K6K1"/>
<dbReference type="KEGG" id="broo:brsh051_12470"/>
<dbReference type="PANTHER" id="PTHR37309">
    <property type="entry name" value="SLR0284 PROTEIN"/>
    <property type="match status" value="1"/>
</dbReference>
<feature type="transmembrane region" description="Helical" evidence="1">
    <location>
        <begin position="99"/>
        <end position="120"/>
    </location>
</feature>
<feature type="transmembrane region" description="Helical" evidence="1">
    <location>
        <begin position="35"/>
        <end position="53"/>
    </location>
</feature>
<feature type="transmembrane region" description="Helical" evidence="1">
    <location>
        <begin position="65"/>
        <end position="87"/>
    </location>
</feature>